<dbReference type="AlphaFoldDB" id="A0A6L8K9P8"/>
<dbReference type="InterPro" id="IPR015392">
    <property type="entry name" value="TehB/YeaR-like_dom"/>
</dbReference>
<organism evidence="2 3">
    <name type="scientific">Duganella flavida</name>
    <dbReference type="NCBI Taxonomy" id="2692175"/>
    <lineage>
        <taxon>Bacteria</taxon>
        <taxon>Pseudomonadati</taxon>
        <taxon>Pseudomonadota</taxon>
        <taxon>Betaproteobacteria</taxon>
        <taxon>Burkholderiales</taxon>
        <taxon>Oxalobacteraceae</taxon>
        <taxon>Telluria group</taxon>
        <taxon>Duganella</taxon>
    </lineage>
</organism>
<dbReference type="InterPro" id="IPR014710">
    <property type="entry name" value="RmlC-like_jellyroll"/>
</dbReference>
<dbReference type="Pfam" id="PF09313">
    <property type="entry name" value="TehB-like"/>
    <property type="match status" value="1"/>
</dbReference>
<evidence type="ECO:0000313" key="2">
    <source>
        <dbReference type="EMBL" id="MYM22622.1"/>
    </source>
</evidence>
<dbReference type="EMBL" id="WWCN01000004">
    <property type="protein sequence ID" value="MYM22622.1"/>
    <property type="molecule type" value="Genomic_DNA"/>
</dbReference>
<accession>A0A6L8K9P8</accession>
<dbReference type="Gene3D" id="2.60.120.10">
    <property type="entry name" value="Jelly Rolls"/>
    <property type="match status" value="1"/>
</dbReference>
<evidence type="ECO:0000313" key="3">
    <source>
        <dbReference type="Proteomes" id="UP000479335"/>
    </source>
</evidence>
<feature type="domain" description="TehB/YeaR-like" evidence="1">
    <location>
        <begin position="12"/>
        <end position="89"/>
    </location>
</feature>
<gene>
    <name evidence="2" type="ORF">GTP46_08185</name>
</gene>
<dbReference type="Proteomes" id="UP000479335">
    <property type="component" value="Unassembled WGS sequence"/>
</dbReference>
<evidence type="ECO:0000259" key="1">
    <source>
        <dbReference type="Pfam" id="PF09313"/>
    </source>
</evidence>
<sequence>MKPIPAAIRHYRSSPEFNQDSVPTALLRDHATADGVWASVVVLEGSVRYAVTDAGAERADYLLTPALSGTVLPRQVHHLEIVGPVRFRVDFYR</sequence>
<reference evidence="2 3" key="1">
    <citation type="submission" date="2019-12" db="EMBL/GenBank/DDBJ databases">
        <title>Novel species isolated from a subtropical stream in China.</title>
        <authorList>
            <person name="Lu H."/>
        </authorList>
    </citation>
    <scope>NUCLEOTIDE SEQUENCE [LARGE SCALE GENOMIC DNA]</scope>
    <source>
        <strain evidence="2 3">FT135W</strain>
    </source>
</reference>
<comment type="caution">
    <text evidence="2">The sequence shown here is derived from an EMBL/GenBank/DDBJ whole genome shotgun (WGS) entry which is preliminary data.</text>
</comment>
<protein>
    <submittedName>
        <fullName evidence="2">DUF1971 domain-containing protein</fullName>
    </submittedName>
</protein>
<keyword evidence="3" id="KW-1185">Reference proteome</keyword>
<dbReference type="RefSeq" id="WP_161006121.1">
    <property type="nucleotide sequence ID" value="NZ_WWCN01000004.1"/>
</dbReference>
<name>A0A6L8K9P8_9BURK</name>
<proteinExistence type="predicted"/>
<dbReference type="SUPFAM" id="SSF51197">
    <property type="entry name" value="Clavaminate synthase-like"/>
    <property type="match status" value="1"/>
</dbReference>